<dbReference type="PROSITE" id="PS00061">
    <property type="entry name" value="ADH_SHORT"/>
    <property type="match status" value="1"/>
</dbReference>
<dbReference type="NCBIfam" id="NF005559">
    <property type="entry name" value="PRK07231.1"/>
    <property type="match status" value="1"/>
</dbReference>
<dbReference type="PANTHER" id="PTHR24321:SF8">
    <property type="entry name" value="ESTRADIOL 17-BETA-DEHYDROGENASE 8-RELATED"/>
    <property type="match status" value="1"/>
</dbReference>
<name>A0A1Q2L2Q2_9BACL</name>
<accession>A0A1Q2L2Q2</accession>
<dbReference type="EMBL" id="CP019640">
    <property type="protein sequence ID" value="AQQ54709.1"/>
    <property type="molecule type" value="Genomic_DNA"/>
</dbReference>
<dbReference type="PRINTS" id="PR00080">
    <property type="entry name" value="SDRFAMILY"/>
</dbReference>
<evidence type="ECO:0000313" key="3">
    <source>
        <dbReference type="EMBL" id="AQQ54709.1"/>
    </source>
</evidence>
<dbReference type="InterPro" id="IPR002347">
    <property type="entry name" value="SDR_fam"/>
</dbReference>
<evidence type="ECO:0000256" key="1">
    <source>
        <dbReference type="ARBA" id="ARBA00006484"/>
    </source>
</evidence>
<dbReference type="AlphaFoldDB" id="A0A1Q2L2Q2"/>
<dbReference type="Pfam" id="PF13561">
    <property type="entry name" value="adh_short_C2"/>
    <property type="match status" value="1"/>
</dbReference>
<keyword evidence="4" id="KW-1185">Reference proteome</keyword>
<dbReference type="GO" id="GO:0016491">
    <property type="term" value="F:oxidoreductase activity"/>
    <property type="evidence" value="ECO:0007669"/>
    <property type="project" value="UniProtKB-KW"/>
</dbReference>
<dbReference type="KEGG" id="pmar:B0X71_17435"/>
<organism evidence="3 4">
    <name type="scientific">Planococcus lenghuensis</name>
    <dbReference type="NCBI Taxonomy" id="2213202"/>
    <lineage>
        <taxon>Bacteria</taxon>
        <taxon>Bacillati</taxon>
        <taxon>Bacillota</taxon>
        <taxon>Bacilli</taxon>
        <taxon>Bacillales</taxon>
        <taxon>Caryophanaceae</taxon>
        <taxon>Planococcus</taxon>
    </lineage>
</organism>
<keyword evidence="2" id="KW-0560">Oxidoreductase</keyword>
<dbReference type="InterPro" id="IPR036291">
    <property type="entry name" value="NAD(P)-bd_dom_sf"/>
</dbReference>
<dbReference type="GO" id="GO:0008206">
    <property type="term" value="P:bile acid metabolic process"/>
    <property type="evidence" value="ECO:0007669"/>
    <property type="project" value="UniProtKB-ARBA"/>
</dbReference>
<gene>
    <name evidence="3" type="ORF">B0X71_17435</name>
</gene>
<reference evidence="3 4" key="1">
    <citation type="submission" date="2017-02" db="EMBL/GenBank/DDBJ databases">
        <title>The complete genomic sequence of a novel cold adapted crude oil-degrading bacterium Planococcus qaidamina Y42.</title>
        <authorList>
            <person name="Yang R."/>
        </authorList>
    </citation>
    <scope>NUCLEOTIDE SEQUENCE [LARGE SCALE GENOMIC DNA]</scope>
    <source>
        <strain evidence="3 4">Y42</strain>
    </source>
</reference>
<dbReference type="SUPFAM" id="SSF51735">
    <property type="entry name" value="NAD(P)-binding Rossmann-fold domains"/>
    <property type="match status" value="1"/>
</dbReference>
<dbReference type="PANTHER" id="PTHR24321">
    <property type="entry name" value="DEHYDROGENASES, SHORT CHAIN"/>
    <property type="match status" value="1"/>
</dbReference>
<dbReference type="InterPro" id="IPR020904">
    <property type="entry name" value="Sc_DH/Rdtase_CS"/>
</dbReference>
<proteinExistence type="inferred from homology"/>
<protein>
    <submittedName>
        <fullName evidence="3">Short-chain dehydrogenase</fullName>
    </submittedName>
</protein>
<dbReference type="Gene3D" id="3.40.50.720">
    <property type="entry name" value="NAD(P)-binding Rossmann-like Domain"/>
    <property type="match status" value="1"/>
</dbReference>
<evidence type="ECO:0000313" key="4">
    <source>
        <dbReference type="Proteomes" id="UP000188184"/>
    </source>
</evidence>
<dbReference type="OrthoDB" id="286404at2"/>
<dbReference type="Proteomes" id="UP000188184">
    <property type="component" value="Chromosome"/>
</dbReference>
<dbReference type="CDD" id="cd05233">
    <property type="entry name" value="SDR_c"/>
    <property type="match status" value="1"/>
</dbReference>
<evidence type="ECO:0000256" key="2">
    <source>
        <dbReference type="ARBA" id="ARBA00023002"/>
    </source>
</evidence>
<dbReference type="RefSeq" id="WP_077590609.1">
    <property type="nucleotide sequence ID" value="NZ_CP019640.1"/>
</dbReference>
<dbReference type="PRINTS" id="PR00081">
    <property type="entry name" value="GDHRDH"/>
</dbReference>
<dbReference type="FunFam" id="3.40.50.720:FF:000084">
    <property type="entry name" value="Short-chain dehydrogenase reductase"/>
    <property type="match status" value="1"/>
</dbReference>
<sequence>MRLKDKVAIITGAGSGQGKAAAKIFAGQGARVVVAEMNEEAGRETAEEVTAAGGEAFFYKTDVSDEANVKALVEEVQNRFGSIDVLFNNAGIGFSARSRYKMASILETPLEDWNSILSINLNGAYLMSKHIIPVMIEQKRGSVINNSSLNGIIGVSGADAYTASKGGVVALTRVMAADYGKYNIRVNCICPGAINTPMIQEVLSDPEIAKNYEAGPLGRVGEPEEIAYAALFLASDEASYVTGLIMPVDGGWSTV</sequence>
<comment type="similarity">
    <text evidence="1">Belongs to the short-chain dehydrogenases/reductases (SDR) family.</text>
</comment>